<feature type="region of interest" description="Disordered" evidence="1">
    <location>
        <begin position="300"/>
        <end position="328"/>
    </location>
</feature>
<feature type="compositionally biased region" description="Low complexity" evidence="1">
    <location>
        <begin position="315"/>
        <end position="328"/>
    </location>
</feature>
<protein>
    <submittedName>
        <fullName evidence="2">Uncharacterized protein</fullName>
    </submittedName>
</protein>
<dbReference type="Pfam" id="PF07893">
    <property type="entry name" value="DUF1668"/>
    <property type="match status" value="1"/>
</dbReference>
<dbReference type="Proteomes" id="UP001054889">
    <property type="component" value="Unassembled WGS sequence"/>
</dbReference>
<feature type="region of interest" description="Disordered" evidence="1">
    <location>
        <begin position="36"/>
        <end position="58"/>
    </location>
</feature>
<evidence type="ECO:0000256" key="1">
    <source>
        <dbReference type="SAM" id="MobiDB-lite"/>
    </source>
</evidence>
<accession>A0AAV5DLN3</accession>
<dbReference type="InterPro" id="IPR012871">
    <property type="entry name" value="DUF1668_ORYSA"/>
</dbReference>
<evidence type="ECO:0000313" key="3">
    <source>
        <dbReference type="Proteomes" id="UP001054889"/>
    </source>
</evidence>
<reference evidence="2" key="2">
    <citation type="submission" date="2021-12" db="EMBL/GenBank/DDBJ databases">
        <title>Resequencing data analysis of finger millet.</title>
        <authorList>
            <person name="Hatakeyama M."/>
            <person name="Aluri S."/>
            <person name="Balachadran M.T."/>
            <person name="Sivarajan S.R."/>
            <person name="Poveda L."/>
            <person name="Shimizu-Inatsugi R."/>
            <person name="Schlapbach R."/>
            <person name="Sreeman S.M."/>
            <person name="Shimizu K.K."/>
        </authorList>
    </citation>
    <scope>NUCLEOTIDE SEQUENCE</scope>
</reference>
<dbReference type="PANTHER" id="PTHR33085">
    <property type="entry name" value="OS12G0113100 PROTEIN-RELATED"/>
    <property type="match status" value="1"/>
</dbReference>
<proteinExistence type="predicted"/>
<dbReference type="EMBL" id="BQKI01000018">
    <property type="protein sequence ID" value="GJN11091.1"/>
    <property type="molecule type" value="Genomic_DNA"/>
</dbReference>
<reference evidence="2" key="1">
    <citation type="journal article" date="2018" name="DNA Res.">
        <title>Multiple hybrid de novo genome assembly of finger millet, an orphan allotetraploid crop.</title>
        <authorList>
            <person name="Hatakeyama M."/>
            <person name="Aluri S."/>
            <person name="Balachadran M.T."/>
            <person name="Sivarajan S.R."/>
            <person name="Patrignani A."/>
            <person name="Gruter S."/>
            <person name="Poveda L."/>
            <person name="Shimizu-Inatsugi R."/>
            <person name="Baeten J."/>
            <person name="Francoijs K.J."/>
            <person name="Nataraja K.N."/>
            <person name="Reddy Y.A.N."/>
            <person name="Phadnis S."/>
            <person name="Ravikumar R.L."/>
            <person name="Schlapbach R."/>
            <person name="Sreeman S.M."/>
            <person name="Shimizu K.K."/>
        </authorList>
    </citation>
    <scope>NUCLEOTIDE SEQUENCE</scope>
</reference>
<comment type="caution">
    <text evidence="2">The sequence shown here is derived from an EMBL/GenBank/DDBJ whole genome shotgun (WGS) entry which is preliminary data.</text>
</comment>
<name>A0AAV5DLN3_ELECO</name>
<organism evidence="2 3">
    <name type="scientific">Eleusine coracana subsp. coracana</name>
    <dbReference type="NCBI Taxonomy" id="191504"/>
    <lineage>
        <taxon>Eukaryota</taxon>
        <taxon>Viridiplantae</taxon>
        <taxon>Streptophyta</taxon>
        <taxon>Embryophyta</taxon>
        <taxon>Tracheophyta</taxon>
        <taxon>Spermatophyta</taxon>
        <taxon>Magnoliopsida</taxon>
        <taxon>Liliopsida</taxon>
        <taxon>Poales</taxon>
        <taxon>Poaceae</taxon>
        <taxon>PACMAD clade</taxon>
        <taxon>Chloridoideae</taxon>
        <taxon>Cynodonteae</taxon>
        <taxon>Eleusininae</taxon>
        <taxon>Eleusine</taxon>
    </lineage>
</organism>
<dbReference type="PANTHER" id="PTHR33085:SF145">
    <property type="entry name" value="OS05G0302200 PROTEIN"/>
    <property type="match status" value="1"/>
</dbReference>
<keyword evidence="3" id="KW-1185">Reference proteome</keyword>
<evidence type="ECO:0000313" key="2">
    <source>
        <dbReference type="EMBL" id="GJN11091.1"/>
    </source>
</evidence>
<gene>
    <name evidence="2" type="primary">ga29257</name>
    <name evidence="2" type="ORF">PR202_ga29257</name>
</gene>
<sequence>MGVQRRFLNLIVDNPGCGTKSLRCINLSRQKLFNRTAPAQQTNISGSESGGGPQEPTIRAPEVAVNQKKKQAALKFGRISLPDPSFSFRAAASDLNDQRMHSFPLGDSRVFCADQSGRSFVLEAGSRRLVTMPRLHTPKSMPITLFIPGSDLEDHEAGRGSFFVMERIPKPEASCSAEESDQFQAFEYRRVSWQPRKCWASRLLPPPPYLRDITCVRQSCPEISSYAVVGSEICSPPPRPLLTFWIEYLLPVTQPQKQLRPGVSSVVNRLTSRVLCLKHSFEIALIPRRRVSVGFGAPSLSSFSVGASPRVGAPSRSSSSCRSDSSSR</sequence>
<dbReference type="AlphaFoldDB" id="A0AAV5DLN3"/>